<organism evidence="1 2">
    <name type="scientific">Thiomicrorhabdus immobilis</name>
    <dbReference type="NCBI Taxonomy" id="2791037"/>
    <lineage>
        <taxon>Bacteria</taxon>
        <taxon>Pseudomonadati</taxon>
        <taxon>Pseudomonadota</taxon>
        <taxon>Gammaproteobacteria</taxon>
        <taxon>Thiotrichales</taxon>
        <taxon>Piscirickettsiaceae</taxon>
        <taxon>Thiomicrorhabdus</taxon>
    </lineage>
</organism>
<name>A0ABN6CXB8_9GAMM</name>
<evidence type="ECO:0008006" key="3">
    <source>
        <dbReference type="Google" id="ProtNLM"/>
    </source>
</evidence>
<gene>
    <name evidence="1" type="ORF">THMIRHAM_03050</name>
</gene>
<evidence type="ECO:0000313" key="1">
    <source>
        <dbReference type="EMBL" id="BCN92520.1"/>
    </source>
</evidence>
<sequence>MTNKISVQMVFHFKGEEHNLSADIKLPLHIGDMTAFYYALPRRIAERNGVDTYSYMFDMMESCPIEVVAAEGYVARFLENGPISMDEFVQACNEVTPEMLMADIALRVQDGTDLSLESALLLAYQIGVSQGESD</sequence>
<keyword evidence="2" id="KW-1185">Reference proteome</keyword>
<dbReference type="Proteomes" id="UP001054820">
    <property type="component" value="Chromosome"/>
</dbReference>
<dbReference type="EMBL" id="AP024202">
    <property type="protein sequence ID" value="BCN92520.1"/>
    <property type="molecule type" value="Genomic_DNA"/>
</dbReference>
<evidence type="ECO:0000313" key="2">
    <source>
        <dbReference type="Proteomes" id="UP001054820"/>
    </source>
</evidence>
<proteinExistence type="predicted"/>
<accession>A0ABN6CXB8</accession>
<reference evidence="1" key="1">
    <citation type="journal article" date="2022" name="Arch. Microbiol.">
        <title>Thiomicrorhabdus immobilis sp. nov., a mesophilic sulfur-oxidizing bacterium isolated from sediment of a brackish lake in northern Japan.</title>
        <authorList>
            <person name="Kojima H."/>
            <person name="Mochizuki J."/>
            <person name="Kanda M."/>
            <person name="Watanabe T."/>
            <person name="Fukui M."/>
        </authorList>
    </citation>
    <scope>NUCLEOTIDE SEQUENCE</scope>
    <source>
        <strain evidence="1">Am19</strain>
    </source>
</reference>
<protein>
    <recommendedName>
        <fullName evidence="3">HipA N-terminal subdomain 1 domain-containing protein</fullName>
    </recommendedName>
</protein>
<dbReference type="RefSeq" id="WP_237262219.1">
    <property type="nucleotide sequence ID" value="NZ_AP024202.1"/>
</dbReference>